<evidence type="ECO:0000313" key="2">
    <source>
        <dbReference type="EMBL" id="KAF9730986.1"/>
    </source>
</evidence>
<feature type="region of interest" description="Disordered" evidence="1">
    <location>
        <begin position="1"/>
        <end position="37"/>
    </location>
</feature>
<feature type="compositionally biased region" description="Gly residues" evidence="1">
    <location>
        <begin position="18"/>
        <end position="28"/>
    </location>
</feature>
<feature type="region of interest" description="Disordered" evidence="1">
    <location>
        <begin position="216"/>
        <end position="235"/>
    </location>
</feature>
<organism evidence="2 3">
    <name type="scientific">Paraphaeosphaeria minitans</name>
    <dbReference type="NCBI Taxonomy" id="565426"/>
    <lineage>
        <taxon>Eukaryota</taxon>
        <taxon>Fungi</taxon>
        <taxon>Dikarya</taxon>
        <taxon>Ascomycota</taxon>
        <taxon>Pezizomycotina</taxon>
        <taxon>Dothideomycetes</taxon>
        <taxon>Pleosporomycetidae</taxon>
        <taxon>Pleosporales</taxon>
        <taxon>Massarineae</taxon>
        <taxon>Didymosphaeriaceae</taxon>
        <taxon>Paraphaeosphaeria</taxon>
    </lineage>
</organism>
<dbReference type="OrthoDB" id="10678367at2759"/>
<accession>A0A9P6G8B5</accession>
<keyword evidence="3" id="KW-1185">Reference proteome</keyword>
<evidence type="ECO:0000313" key="3">
    <source>
        <dbReference type="Proteomes" id="UP000756921"/>
    </source>
</evidence>
<dbReference type="Proteomes" id="UP000756921">
    <property type="component" value="Unassembled WGS sequence"/>
</dbReference>
<feature type="compositionally biased region" description="Low complexity" evidence="1">
    <location>
        <begin position="1"/>
        <end position="17"/>
    </location>
</feature>
<comment type="caution">
    <text evidence="2">The sequence shown here is derived from an EMBL/GenBank/DDBJ whole genome shotgun (WGS) entry which is preliminary data.</text>
</comment>
<evidence type="ECO:0000256" key="1">
    <source>
        <dbReference type="SAM" id="MobiDB-lite"/>
    </source>
</evidence>
<gene>
    <name evidence="2" type="ORF">PMIN01_10944</name>
</gene>
<name>A0A9P6G8B5_9PLEO</name>
<dbReference type="EMBL" id="WJXW01000013">
    <property type="protein sequence ID" value="KAF9730986.1"/>
    <property type="molecule type" value="Genomic_DNA"/>
</dbReference>
<reference evidence="2" key="1">
    <citation type="journal article" date="2020" name="Mol. Plant Microbe Interact.">
        <title>Genome Sequence of the Biocontrol Agent Coniothyrium minitans strain Conio (IMI 134523).</title>
        <authorList>
            <person name="Patel D."/>
            <person name="Shittu T.A."/>
            <person name="Baroncelli R."/>
            <person name="Muthumeenakshi S."/>
            <person name="Osborne T.H."/>
            <person name="Janganan T.K."/>
            <person name="Sreenivasaprasad S."/>
        </authorList>
    </citation>
    <scope>NUCLEOTIDE SEQUENCE</scope>
    <source>
        <strain evidence="2">Conio</strain>
    </source>
</reference>
<protein>
    <submittedName>
        <fullName evidence="2">Uncharacterized protein</fullName>
    </submittedName>
</protein>
<dbReference type="AlphaFoldDB" id="A0A9P6G8B5"/>
<proteinExistence type="predicted"/>
<sequence>MSLQPRLDSPLRSLLSGGRWGDGQGRGRSNGAEAGGRTERQIAIIIGPWTGRSESPVAGLPSLADHGRRRALAAAAAAAGSEAVLGSTLVVGEVASGRQPLMAWLAPIGRAAGDEGGSVLRRRSRNGLQLAANLGTVWRAAAALGDDDSQHTRLASAAQPHLPSGRHPGLHNLLGLDAQVTTKGTRCPRVSTPAWTPCPPTYFLLPTSCHLASRLPPTRRQNSPPTAFPGLTLPPRLRSRRCSSSTVAAECGARQFTARCRLVLASRPAGNTRHGSRQSYPKQAKRPGLLGKALDRCRLLVDGPDSSSKVQTGPSAPGSRAFRLQPFRQTPPYQSCVCVWVCVWVCVCVCACVRVRDAAAMHSILC</sequence>